<dbReference type="EMBL" id="CP032514">
    <property type="protein sequence ID" value="AYD89967.1"/>
    <property type="molecule type" value="Genomic_DNA"/>
</dbReference>
<feature type="domain" description="AB hydrolase-1" evidence="1">
    <location>
        <begin position="65"/>
        <end position="303"/>
    </location>
</feature>
<dbReference type="InterPro" id="IPR050266">
    <property type="entry name" value="AB_hydrolase_sf"/>
</dbReference>
<reference evidence="2 3" key="1">
    <citation type="submission" date="2018-09" db="EMBL/GenBank/DDBJ databases">
        <authorList>
            <person name="Li J."/>
        </authorList>
    </citation>
    <scope>NUCLEOTIDE SEQUENCE [LARGE SCALE GENOMIC DNA]</scope>
    <source>
        <strain evidence="2 3">2129</strain>
    </source>
</reference>
<dbReference type="InterPro" id="IPR000073">
    <property type="entry name" value="AB_hydrolase_1"/>
</dbReference>
<proteinExistence type="predicted"/>
<protein>
    <submittedName>
        <fullName evidence="2">Alpha/beta hydrolase</fullName>
    </submittedName>
</protein>
<dbReference type="Gene3D" id="3.40.50.1820">
    <property type="entry name" value="alpha/beta hydrolase"/>
    <property type="match status" value="1"/>
</dbReference>
<name>A0ABN5PNP4_9ACTO</name>
<evidence type="ECO:0000259" key="1">
    <source>
        <dbReference type="Pfam" id="PF12697"/>
    </source>
</evidence>
<evidence type="ECO:0000313" key="3">
    <source>
        <dbReference type="Proteomes" id="UP000273001"/>
    </source>
</evidence>
<dbReference type="PANTHER" id="PTHR43798">
    <property type="entry name" value="MONOACYLGLYCEROL LIPASE"/>
    <property type="match status" value="1"/>
</dbReference>
<dbReference type="GO" id="GO:0016787">
    <property type="term" value="F:hydrolase activity"/>
    <property type="evidence" value="ECO:0007669"/>
    <property type="project" value="UniProtKB-KW"/>
</dbReference>
<dbReference type="PANTHER" id="PTHR43798:SF5">
    <property type="entry name" value="MONOACYLGLYCEROL LIPASE ABHD6"/>
    <property type="match status" value="1"/>
</dbReference>
<keyword evidence="3" id="KW-1185">Reference proteome</keyword>
<accession>A0ABN5PNP4</accession>
<dbReference type="Pfam" id="PF12697">
    <property type="entry name" value="Abhydrolase_6"/>
    <property type="match status" value="1"/>
</dbReference>
<organism evidence="2 3">
    <name type="scientific">Actinomyces lilanjuaniae</name>
    <dbReference type="NCBI Taxonomy" id="2321394"/>
    <lineage>
        <taxon>Bacteria</taxon>
        <taxon>Bacillati</taxon>
        <taxon>Actinomycetota</taxon>
        <taxon>Actinomycetes</taxon>
        <taxon>Actinomycetales</taxon>
        <taxon>Actinomycetaceae</taxon>
        <taxon>Actinomyces</taxon>
    </lineage>
</organism>
<gene>
    <name evidence="2" type="ORF">D5R93_07905</name>
</gene>
<keyword evidence="2" id="KW-0378">Hydrolase</keyword>
<dbReference type="SUPFAM" id="SSF53474">
    <property type="entry name" value="alpha/beta-Hydrolases"/>
    <property type="match status" value="1"/>
</dbReference>
<dbReference type="RefSeq" id="WP_120204651.1">
    <property type="nucleotide sequence ID" value="NZ_CP032514.1"/>
</dbReference>
<evidence type="ECO:0000313" key="2">
    <source>
        <dbReference type="EMBL" id="AYD89967.1"/>
    </source>
</evidence>
<dbReference type="InterPro" id="IPR029058">
    <property type="entry name" value="AB_hydrolase_fold"/>
</dbReference>
<dbReference type="Proteomes" id="UP000273001">
    <property type="component" value="Chromosome"/>
</dbReference>
<sequence>MSVMRDTAAVTTAALGIGLAHQAYATARSLRRHSGYEHHVVWCRSGNELSCYRGAPAGGSGVTMLFASGLMNTSTSWLLLASHLSGVTAVLYDRAGYGRSLRRSEAPYHLQESVADAADVVKEVCFGTGPVWLAGHSMGGYLVHRLAGQLDNIAGVILIDPMHPREMVVSQPQREGAKGTDLTLRTAPLPVALGAGLLMDKGGVLSSAAGSPFLGRLRAEISAASTWYAAAREWRYLYPHLLDGGAPLEQVATPVYVIAAEATVASSPEQGGLYDEYVASGSAGGRRLELEECDHLSIINAPQAAQRLAQQIASLVQERPEPREVTS</sequence>